<protein>
    <submittedName>
        <fullName evidence="2">DUF4351 domain-containing protein</fullName>
    </submittedName>
</protein>
<evidence type="ECO:0000313" key="3">
    <source>
        <dbReference type="Proteomes" id="UP000830835"/>
    </source>
</evidence>
<dbReference type="EMBL" id="JAFIRA010000007">
    <property type="protein sequence ID" value="MCJ2542224.1"/>
    <property type="molecule type" value="Genomic_DNA"/>
</dbReference>
<organism evidence="2 3">
    <name type="scientific">Thermostichus vulcanus str. 'Rupite'</name>
    <dbReference type="NCBI Taxonomy" id="2813851"/>
    <lineage>
        <taxon>Bacteria</taxon>
        <taxon>Bacillati</taxon>
        <taxon>Cyanobacteriota</taxon>
        <taxon>Cyanophyceae</taxon>
        <taxon>Thermostichales</taxon>
        <taxon>Thermostichaceae</taxon>
        <taxon>Thermostichus</taxon>
    </lineage>
</organism>
<feature type="domain" description="DUF4351" evidence="1">
    <location>
        <begin position="59"/>
        <end position="113"/>
    </location>
</feature>
<dbReference type="PANTHER" id="PTHR35586:SF2">
    <property type="entry name" value="SLL1542 PROTEIN"/>
    <property type="match status" value="1"/>
</dbReference>
<gene>
    <name evidence="2" type="ORF">JX360_04780</name>
</gene>
<dbReference type="Proteomes" id="UP000830835">
    <property type="component" value="Unassembled WGS sequence"/>
</dbReference>
<comment type="caution">
    <text evidence="2">The sequence shown here is derived from an EMBL/GenBank/DDBJ whole genome shotgun (WGS) entry which is preliminary data.</text>
</comment>
<name>A0ABT0C8X5_THEVL</name>
<dbReference type="InterPro" id="IPR025587">
    <property type="entry name" value="DUF4351"/>
</dbReference>
<reference evidence="2" key="1">
    <citation type="submission" date="2021-02" db="EMBL/GenBank/DDBJ databases">
        <title>The CRISPR/cas machinery reduction and long-range gene transfer in the hot spring cyanobacterium Synechococcus.</title>
        <authorList>
            <person name="Dvorak P."/>
            <person name="Jahodarova E."/>
            <person name="Hasler P."/>
            <person name="Poulickova A."/>
        </authorList>
    </citation>
    <scope>NUCLEOTIDE SEQUENCE</scope>
    <source>
        <strain evidence="2">Rupite</strain>
    </source>
</reference>
<accession>A0ABT0C8X5</accession>
<proteinExistence type="predicted"/>
<dbReference type="RefSeq" id="WP_244349452.1">
    <property type="nucleotide sequence ID" value="NZ_JAFIRA010000007.1"/>
</dbReference>
<dbReference type="PANTHER" id="PTHR35586">
    <property type="entry name" value="SLL1691 PROTEIN"/>
    <property type="match status" value="1"/>
</dbReference>
<evidence type="ECO:0000313" key="2">
    <source>
        <dbReference type="EMBL" id="MCJ2542224.1"/>
    </source>
</evidence>
<sequence>MQGNSLGRPLVDFLETLVVYKFPGMSREEIGEMFGTQDLRQTRFYQEVIQEGIQQGLTQGIQREATHLTLWLLRKKVGELPLEQQTQIRALSVEQLEVLGEDLLDFGSLADLTE</sequence>
<evidence type="ECO:0000259" key="1">
    <source>
        <dbReference type="Pfam" id="PF14261"/>
    </source>
</evidence>
<keyword evidence="3" id="KW-1185">Reference proteome</keyword>
<dbReference type="Pfam" id="PF14261">
    <property type="entry name" value="DUF4351"/>
    <property type="match status" value="1"/>
</dbReference>